<dbReference type="Pfam" id="PF05015">
    <property type="entry name" value="HigB-like_toxin"/>
    <property type="match status" value="1"/>
</dbReference>
<sequence>MILTFADKETEKVYNQKFSKKLPQSIQKIAIRKFMMMDAANDINDLRIPPANHLEKLEGDRKGQYSITINNQYRICFIVKTPNYFYNVEIVDYH</sequence>
<name>A0A7D9N677_LACJH</name>
<dbReference type="RefSeq" id="WP_023599541.1">
    <property type="nucleotide sequence ID" value="NC_022909.1"/>
</dbReference>
<dbReference type="Gene3D" id="3.30.2310.20">
    <property type="entry name" value="RelE-like"/>
    <property type="match status" value="1"/>
</dbReference>
<evidence type="ECO:0000313" key="2">
    <source>
        <dbReference type="Proteomes" id="UP000018522"/>
    </source>
</evidence>
<dbReference type="EMBL" id="CP006811">
    <property type="protein sequence ID" value="AHA97280.1"/>
    <property type="molecule type" value="Genomic_DNA"/>
</dbReference>
<gene>
    <name evidence="1" type="ORF">T285_04350</name>
</gene>
<dbReference type="InterPro" id="IPR035093">
    <property type="entry name" value="RelE/ParE_toxin_dom_sf"/>
</dbReference>
<protein>
    <submittedName>
        <fullName evidence="1">Plasmid maintenance system killer protein</fullName>
    </submittedName>
</protein>
<dbReference type="Proteomes" id="UP000018522">
    <property type="component" value="Chromosome"/>
</dbReference>
<dbReference type="SUPFAM" id="SSF143011">
    <property type="entry name" value="RelE-like"/>
    <property type="match status" value="1"/>
</dbReference>
<dbReference type="PANTHER" id="PTHR40266">
    <property type="entry name" value="TOXIN HIGB-1"/>
    <property type="match status" value="1"/>
</dbReference>
<reference evidence="1 2" key="1">
    <citation type="journal article" date="2014" name="Genome Announc.">
        <title>Complete Genome Sequences of Lactobacillus johnsonii Strain N6.2 and Lactobacillus reuteri Strain TD1.</title>
        <authorList>
            <person name="Leonard M.T."/>
            <person name="Valladares R.B."/>
            <person name="Ardissone A."/>
            <person name="Gonzalez C.F."/>
            <person name="Lorca G.L."/>
            <person name="Triplett E.W."/>
        </authorList>
    </citation>
    <scope>NUCLEOTIDE SEQUENCE [LARGE SCALE GENOMIC DNA]</scope>
    <source>
        <strain evidence="1 2">N6.2</strain>
    </source>
</reference>
<dbReference type="PANTHER" id="PTHR40266:SF2">
    <property type="entry name" value="TOXIN HIGB-1"/>
    <property type="match status" value="1"/>
</dbReference>
<organism evidence="1 2">
    <name type="scientific">Lactobacillus johnsonii N6.2</name>
    <dbReference type="NCBI Taxonomy" id="1408186"/>
    <lineage>
        <taxon>Bacteria</taxon>
        <taxon>Bacillati</taxon>
        <taxon>Bacillota</taxon>
        <taxon>Bacilli</taxon>
        <taxon>Lactobacillales</taxon>
        <taxon>Lactobacillaceae</taxon>
        <taxon>Lactobacillus</taxon>
    </lineage>
</organism>
<dbReference type="AlphaFoldDB" id="A0A7D9N677"/>
<proteinExistence type="predicted"/>
<evidence type="ECO:0000313" key="1">
    <source>
        <dbReference type="EMBL" id="AHA97280.1"/>
    </source>
</evidence>
<dbReference type="KEGG" id="ljn:T285_04350"/>
<dbReference type="InterPro" id="IPR007711">
    <property type="entry name" value="HigB-1"/>
</dbReference>
<accession>A0A7D9N677</accession>